<dbReference type="GeneID" id="24127953"/>
<keyword evidence="4 6" id="KW-1133">Transmembrane helix</keyword>
<feature type="domain" description="Ion transport" evidence="7">
    <location>
        <begin position="87"/>
        <end position="383"/>
    </location>
</feature>
<organism evidence="8 9">
    <name type="scientific">Saprolegnia parasitica (strain CBS 223.65)</name>
    <dbReference type="NCBI Taxonomy" id="695850"/>
    <lineage>
        <taxon>Eukaryota</taxon>
        <taxon>Sar</taxon>
        <taxon>Stramenopiles</taxon>
        <taxon>Oomycota</taxon>
        <taxon>Saprolegniomycetes</taxon>
        <taxon>Saprolegniales</taxon>
        <taxon>Saprolegniaceae</taxon>
        <taxon>Saprolegnia</taxon>
    </lineage>
</organism>
<evidence type="ECO:0000259" key="7">
    <source>
        <dbReference type="Pfam" id="PF00520"/>
    </source>
</evidence>
<proteinExistence type="predicted"/>
<feature type="transmembrane region" description="Helical" evidence="6">
    <location>
        <begin position="179"/>
        <end position="199"/>
    </location>
</feature>
<protein>
    <recommendedName>
        <fullName evidence="7">Ion transport domain-containing protein</fullName>
    </recommendedName>
</protein>
<feature type="transmembrane region" description="Helical" evidence="6">
    <location>
        <begin position="242"/>
        <end position="262"/>
    </location>
</feature>
<evidence type="ECO:0000256" key="6">
    <source>
        <dbReference type="SAM" id="Phobius"/>
    </source>
</evidence>
<dbReference type="VEuPathDB" id="FungiDB:SPRG_05563"/>
<evidence type="ECO:0000256" key="3">
    <source>
        <dbReference type="ARBA" id="ARBA00022737"/>
    </source>
</evidence>
<evidence type="ECO:0000256" key="1">
    <source>
        <dbReference type="ARBA" id="ARBA00004141"/>
    </source>
</evidence>
<comment type="subcellular location">
    <subcellularLocation>
        <location evidence="1">Membrane</location>
        <topology evidence="1">Multi-pass membrane protein</topology>
    </subcellularLocation>
</comment>
<sequence>MRLVVLLGWRAFGLRIYCEQLFTHLLLLLTLTVSLGLSLGTATGPKFEKVLLFWLICTPFLLLSLLATRFLTWKNKGPCVWLTLALWYGVVTGVLINYDTLLDLVKSQKLPKAGNVELFGCINNVLLGLSALYFCVFELRELHADATKRGQSKFTSILNLFKGNKPSPYLESYWNRVQLPTFVLVLVYVVCEFTAPFSANMRVYAGIPMLFLLFIMCVQYLEVFPAVGYLLPMMRRMLADVFFYLVFYFPIQCAYASAYYLLFKSQGGNLKPYEPEPAFSSNFTSAMGCFFPSANASSSATSLKLLEILKTKDKNDMFQGYETVPKSFLTTYLVSFGQINVEPFDQLASPSAYVLGYFLLVTHATIVVVILLSVLIAMMNKTMDAHFAQDKAQACVTFAECVLRMGKVKTSTTRRGNLQQLGYKDLYDNIVRADQQGEKRKNDDAMLAAIAALSAKVDRLQARNTNQH</sequence>
<dbReference type="GO" id="GO:0098703">
    <property type="term" value="P:calcium ion import across plasma membrane"/>
    <property type="evidence" value="ECO:0007669"/>
    <property type="project" value="TreeGrafter"/>
</dbReference>
<name>A0A067CK85_SAPPC</name>
<feature type="transmembrane region" description="Helical" evidence="6">
    <location>
        <begin position="205"/>
        <end position="230"/>
    </location>
</feature>
<dbReference type="KEGG" id="spar:SPRG_05563"/>
<dbReference type="EMBL" id="KK583205">
    <property type="protein sequence ID" value="KDO29610.1"/>
    <property type="molecule type" value="Genomic_DNA"/>
</dbReference>
<keyword evidence="9" id="KW-1185">Reference proteome</keyword>
<dbReference type="InterPro" id="IPR005821">
    <property type="entry name" value="Ion_trans_dom"/>
</dbReference>
<dbReference type="RefSeq" id="XP_012199670.1">
    <property type="nucleotide sequence ID" value="XM_012344280.1"/>
</dbReference>
<dbReference type="Pfam" id="PF00520">
    <property type="entry name" value="Ion_trans"/>
    <property type="match status" value="1"/>
</dbReference>
<keyword evidence="5 6" id="KW-0472">Membrane</keyword>
<dbReference type="Proteomes" id="UP000030745">
    <property type="component" value="Unassembled WGS sequence"/>
</dbReference>
<dbReference type="PANTHER" id="PTHR10582">
    <property type="entry name" value="TRANSIENT RECEPTOR POTENTIAL ION CHANNEL PROTEIN"/>
    <property type="match status" value="1"/>
</dbReference>
<feature type="transmembrane region" description="Helical" evidence="6">
    <location>
        <begin position="79"/>
        <end position="98"/>
    </location>
</feature>
<gene>
    <name evidence="8" type="ORF">SPRG_05563</name>
</gene>
<dbReference type="OMA" id="CAYASAY"/>
<keyword evidence="2 6" id="KW-0812">Transmembrane</keyword>
<feature type="transmembrane region" description="Helical" evidence="6">
    <location>
        <begin position="118"/>
        <end position="139"/>
    </location>
</feature>
<reference evidence="8 9" key="1">
    <citation type="journal article" date="2013" name="PLoS Genet.">
        <title>Distinctive expansion of potential virulence genes in the genome of the oomycete fish pathogen Saprolegnia parasitica.</title>
        <authorList>
            <person name="Jiang R.H."/>
            <person name="de Bruijn I."/>
            <person name="Haas B.J."/>
            <person name="Belmonte R."/>
            <person name="Lobach L."/>
            <person name="Christie J."/>
            <person name="van den Ackerveken G."/>
            <person name="Bottin A."/>
            <person name="Bulone V."/>
            <person name="Diaz-Moreno S.M."/>
            <person name="Dumas B."/>
            <person name="Fan L."/>
            <person name="Gaulin E."/>
            <person name="Govers F."/>
            <person name="Grenville-Briggs L.J."/>
            <person name="Horner N.R."/>
            <person name="Levin J.Z."/>
            <person name="Mammella M."/>
            <person name="Meijer H.J."/>
            <person name="Morris P."/>
            <person name="Nusbaum C."/>
            <person name="Oome S."/>
            <person name="Phillips A.J."/>
            <person name="van Rooyen D."/>
            <person name="Rzeszutek E."/>
            <person name="Saraiva M."/>
            <person name="Secombes C.J."/>
            <person name="Seidl M.F."/>
            <person name="Snel B."/>
            <person name="Stassen J.H."/>
            <person name="Sykes S."/>
            <person name="Tripathy S."/>
            <person name="van den Berg H."/>
            <person name="Vega-Arreguin J.C."/>
            <person name="Wawra S."/>
            <person name="Young S.K."/>
            <person name="Zeng Q."/>
            <person name="Dieguez-Uribeondo J."/>
            <person name="Russ C."/>
            <person name="Tyler B.M."/>
            <person name="van West P."/>
        </authorList>
    </citation>
    <scope>NUCLEOTIDE SEQUENCE [LARGE SCALE GENOMIC DNA]</scope>
    <source>
        <strain evidence="8 9">CBS 223.65</strain>
    </source>
</reference>
<feature type="transmembrane region" description="Helical" evidence="6">
    <location>
        <begin position="51"/>
        <end position="72"/>
    </location>
</feature>
<keyword evidence="3" id="KW-0677">Repeat</keyword>
<feature type="transmembrane region" description="Helical" evidence="6">
    <location>
        <begin position="21"/>
        <end position="39"/>
    </location>
</feature>
<dbReference type="OrthoDB" id="10371005at2759"/>
<dbReference type="GO" id="GO:0005216">
    <property type="term" value="F:monoatomic ion channel activity"/>
    <property type="evidence" value="ECO:0007669"/>
    <property type="project" value="InterPro"/>
</dbReference>
<evidence type="ECO:0000256" key="4">
    <source>
        <dbReference type="ARBA" id="ARBA00022989"/>
    </source>
</evidence>
<dbReference type="AlphaFoldDB" id="A0A067CK85"/>
<accession>A0A067CK85</accession>
<feature type="transmembrane region" description="Helical" evidence="6">
    <location>
        <begin position="354"/>
        <end position="377"/>
    </location>
</feature>
<evidence type="ECO:0000256" key="5">
    <source>
        <dbReference type="ARBA" id="ARBA00023136"/>
    </source>
</evidence>
<dbReference type="PANTHER" id="PTHR10582:SF2">
    <property type="entry name" value="INACTIVE"/>
    <property type="match status" value="1"/>
</dbReference>
<dbReference type="InterPro" id="IPR024862">
    <property type="entry name" value="TRPV"/>
</dbReference>
<evidence type="ECO:0000313" key="9">
    <source>
        <dbReference type="Proteomes" id="UP000030745"/>
    </source>
</evidence>
<dbReference type="GO" id="GO:0005886">
    <property type="term" value="C:plasma membrane"/>
    <property type="evidence" value="ECO:0007669"/>
    <property type="project" value="TreeGrafter"/>
</dbReference>
<evidence type="ECO:0000313" key="8">
    <source>
        <dbReference type="EMBL" id="KDO29610.1"/>
    </source>
</evidence>
<evidence type="ECO:0000256" key="2">
    <source>
        <dbReference type="ARBA" id="ARBA00022692"/>
    </source>
</evidence>